<name>A0AAV0WSV1_9HEMI</name>
<dbReference type="EMBL" id="CARXXK010000002">
    <property type="protein sequence ID" value="CAI6359090.1"/>
    <property type="molecule type" value="Genomic_DNA"/>
</dbReference>
<evidence type="ECO:0000313" key="1">
    <source>
        <dbReference type="EMBL" id="CAI6359090.1"/>
    </source>
</evidence>
<comment type="caution">
    <text evidence="1">The sequence shown here is derived from an EMBL/GenBank/DDBJ whole genome shotgun (WGS) entry which is preliminary data.</text>
</comment>
<keyword evidence="2" id="KW-1185">Reference proteome</keyword>
<dbReference type="AlphaFoldDB" id="A0AAV0WSV1"/>
<protein>
    <submittedName>
        <fullName evidence="1">Uncharacterized protein</fullName>
    </submittedName>
</protein>
<gene>
    <name evidence="1" type="ORF">MEUPH1_LOCUS14533</name>
</gene>
<sequence>MPICARLTLEKLPTHTVFHVHVAGYWSKFSTSNNLNSDAPHWLRYCHCTKLKIPTIATRISVVRTSVQPDTDFGVQHASRPTAERTIDRKPEAPPAGLRLAVSGAVCWTPAIGVSRDPPGDQQRHLSVRIGAHSFGKAVVIMRFVTYLSYLYEHLRPTCCRM</sequence>
<reference evidence="1 2" key="1">
    <citation type="submission" date="2023-01" db="EMBL/GenBank/DDBJ databases">
        <authorList>
            <person name="Whitehead M."/>
        </authorList>
    </citation>
    <scope>NUCLEOTIDE SEQUENCE [LARGE SCALE GENOMIC DNA]</scope>
</reference>
<accession>A0AAV0WSV1</accession>
<evidence type="ECO:0000313" key="2">
    <source>
        <dbReference type="Proteomes" id="UP001160148"/>
    </source>
</evidence>
<dbReference type="Proteomes" id="UP001160148">
    <property type="component" value="Unassembled WGS sequence"/>
</dbReference>
<organism evidence="1 2">
    <name type="scientific">Macrosiphum euphorbiae</name>
    <name type="common">potato aphid</name>
    <dbReference type="NCBI Taxonomy" id="13131"/>
    <lineage>
        <taxon>Eukaryota</taxon>
        <taxon>Metazoa</taxon>
        <taxon>Ecdysozoa</taxon>
        <taxon>Arthropoda</taxon>
        <taxon>Hexapoda</taxon>
        <taxon>Insecta</taxon>
        <taxon>Pterygota</taxon>
        <taxon>Neoptera</taxon>
        <taxon>Paraneoptera</taxon>
        <taxon>Hemiptera</taxon>
        <taxon>Sternorrhyncha</taxon>
        <taxon>Aphidomorpha</taxon>
        <taxon>Aphidoidea</taxon>
        <taxon>Aphididae</taxon>
        <taxon>Macrosiphini</taxon>
        <taxon>Macrosiphum</taxon>
    </lineage>
</organism>
<proteinExistence type="predicted"/>